<comment type="caution">
    <text evidence="2">The sequence shown here is derived from an EMBL/GenBank/DDBJ whole genome shotgun (WGS) entry which is preliminary data.</text>
</comment>
<dbReference type="EMBL" id="CAJOBR010027864">
    <property type="protein sequence ID" value="CAF4978455.1"/>
    <property type="molecule type" value="Genomic_DNA"/>
</dbReference>
<accession>A0A821ZB04</accession>
<evidence type="ECO:0000256" key="1">
    <source>
        <dbReference type="SAM" id="MobiDB-lite"/>
    </source>
</evidence>
<protein>
    <submittedName>
        <fullName evidence="2">Uncharacterized protein</fullName>
    </submittedName>
</protein>
<feature type="compositionally biased region" description="Low complexity" evidence="1">
    <location>
        <begin position="93"/>
        <end position="103"/>
    </location>
</feature>
<proteinExistence type="predicted"/>
<reference evidence="2" key="1">
    <citation type="submission" date="2021-02" db="EMBL/GenBank/DDBJ databases">
        <authorList>
            <person name="Nowell W R."/>
        </authorList>
    </citation>
    <scope>NUCLEOTIDE SEQUENCE</scope>
</reference>
<feature type="compositionally biased region" description="Polar residues" evidence="1">
    <location>
        <begin position="149"/>
        <end position="162"/>
    </location>
</feature>
<feature type="non-terminal residue" evidence="2">
    <location>
        <position position="1"/>
    </location>
</feature>
<gene>
    <name evidence="2" type="ORF">QYT958_LOCUS35928</name>
</gene>
<evidence type="ECO:0000313" key="2">
    <source>
        <dbReference type="EMBL" id="CAF4978455.1"/>
    </source>
</evidence>
<evidence type="ECO:0000313" key="3">
    <source>
        <dbReference type="Proteomes" id="UP000663848"/>
    </source>
</evidence>
<name>A0A821ZB04_9BILA</name>
<dbReference type="AlphaFoldDB" id="A0A821ZB04"/>
<dbReference type="Proteomes" id="UP000663848">
    <property type="component" value="Unassembled WGS sequence"/>
</dbReference>
<feature type="compositionally biased region" description="Polar residues" evidence="1">
    <location>
        <begin position="104"/>
        <end position="141"/>
    </location>
</feature>
<organism evidence="2 3">
    <name type="scientific">Rotaria socialis</name>
    <dbReference type="NCBI Taxonomy" id="392032"/>
    <lineage>
        <taxon>Eukaryota</taxon>
        <taxon>Metazoa</taxon>
        <taxon>Spiralia</taxon>
        <taxon>Gnathifera</taxon>
        <taxon>Rotifera</taxon>
        <taxon>Eurotatoria</taxon>
        <taxon>Bdelloidea</taxon>
        <taxon>Philodinida</taxon>
        <taxon>Philodinidae</taxon>
        <taxon>Rotaria</taxon>
    </lineage>
</organism>
<feature type="region of interest" description="Disordered" evidence="1">
    <location>
        <begin position="87"/>
        <end position="162"/>
    </location>
</feature>
<sequence length="214" mass="24760">VVPPRLRRPAYQNEDINDNYRRHSIDEYLAENVNNNNNNSSQTLPRDPFIHYAYPATITNATSFRPINTDYNQQCDPSNQLLQEQNDLRHRTQSTSSTNSSESFKQQQQQRVARPNNIRTQINNQSRLPPSSASTRTNIQQNDRRTNERIPSNKFSPVNPQSPQDNYSYLLCYIKQHCSVNHVRQSIKNSPGSISSNCCFQFVIRPKVYLGPAY</sequence>